<dbReference type="InterPro" id="IPR011545">
    <property type="entry name" value="DEAD/DEAH_box_helicase_dom"/>
</dbReference>
<evidence type="ECO:0000313" key="13">
    <source>
        <dbReference type="Proteomes" id="UP001479436"/>
    </source>
</evidence>
<protein>
    <recommendedName>
        <fullName evidence="1">RNA helicase</fullName>
        <ecNumber evidence="1">3.6.4.13</ecNumber>
    </recommendedName>
</protein>
<dbReference type="InterPro" id="IPR027417">
    <property type="entry name" value="P-loop_NTPase"/>
</dbReference>
<dbReference type="GO" id="GO:0016787">
    <property type="term" value="F:hydrolase activity"/>
    <property type="evidence" value="ECO:0007669"/>
    <property type="project" value="UniProtKB-KW"/>
</dbReference>
<feature type="compositionally biased region" description="Low complexity" evidence="8">
    <location>
        <begin position="1"/>
        <end position="13"/>
    </location>
</feature>
<dbReference type="InterPro" id="IPR001650">
    <property type="entry name" value="Helicase_C-like"/>
</dbReference>
<feature type="compositionally biased region" description="Basic and acidic residues" evidence="8">
    <location>
        <begin position="43"/>
        <end position="72"/>
    </location>
</feature>
<feature type="region of interest" description="Disordered" evidence="8">
    <location>
        <begin position="1"/>
        <end position="108"/>
    </location>
</feature>
<dbReference type="PROSITE" id="PS00039">
    <property type="entry name" value="DEAD_ATP_HELICASE"/>
    <property type="match status" value="1"/>
</dbReference>
<dbReference type="EC" id="3.6.4.13" evidence="1"/>
<keyword evidence="3 7" id="KW-0378">Hydrolase</keyword>
<feature type="domain" description="DEAD-box RNA helicase Q" evidence="11">
    <location>
        <begin position="158"/>
        <end position="186"/>
    </location>
</feature>
<evidence type="ECO:0000256" key="4">
    <source>
        <dbReference type="ARBA" id="ARBA00022806"/>
    </source>
</evidence>
<feature type="compositionally biased region" description="Gly residues" evidence="8">
    <location>
        <begin position="74"/>
        <end position="96"/>
    </location>
</feature>
<feature type="short sequence motif" description="Q motif" evidence="6">
    <location>
        <begin position="158"/>
        <end position="186"/>
    </location>
</feature>
<dbReference type="Proteomes" id="UP001479436">
    <property type="component" value="Unassembled WGS sequence"/>
</dbReference>
<dbReference type="PROSITE" id="PS51192">
    <property type="entry name" value="HELICASE_ATP_BIND_1"/>
    <property type="match status" value="1"/>
</dbReference>
<accession>A0ABR2X238</accession>
<dbReference type="SMART" id="SM00490">
    <property type="entry name" value="HELICc"/>
    <property type="match status" value="1"/>
</dbReference>
<evidence type="ECO:0000259" key="10">
    <source>
        <dbReference type="PROSITE" id="PS51194"/>
    </source>
</evidence>
<dbReference type="InterPro" id="IPR014001">
    <property type="entry name" value="Helicase_ATP-bd"/>
</dbReference>
<evidence type="ECO:0000256" key="2">
    <source>
        <dbReference type="ARBA" id="ARBA00022741"/>
    </source>
</evidence>
<keyword evidence="5 7" id="KW-0067">ATP-binding</keyword>
<evidence type="ECO:0000259" key="11">
    <source>
        <dbReference type="PROSITE" id="PS51195"/>
    </source>
</evidence>
<keyword evidence="2 7" id="KW-0547">Nucleotide-binding</keyword>
<dbReference type="SUPFAM" id="SSF52540">
    <property type="entry name" value="P-loop containing nucleoside triphosphate hydrolases"/>
    <property type="match status" value="1"/>
</dbReference>
<evidence type="ECO:0000313" key="12">
    <source>
        <dbReference type="EMBL" id="KAK9767840.1"/>
    </source>
</evidence>
<feature type="domain" description="Helicase ATP-binding" evidence="9">
    <location>
        <begin position="189"/>
        <end position="364"/>
    </location>
</feature>
<feature type="region of interest" description="Disordered" evidence="8">
    <location>
        <begin position="547"/>
        <end position="580"/>
    </location>
</feature>
<name>A0ABR2X238_9FUNG</name>
<feature type="compositionally biased region" description="Low complexity" evidence="8">
    <location>
        <begin position="22"/>
        <end position="42"/>
    </location>
</feature>
<feature type="domain" description="Helicase C-terminal" evidence="10">
    <location>
        <begin position="396"/>
        <end position="539"/>
    </location>
</feature>
<dbReference type="Gene3D" id="3.40.50.300">
    <property type="entry name" value="P-loop containing nucleotide triphosphate hydrolases"/>
    <property type="match status" value="2"/>
</dbReference>
<dbReference type="CDD" id="cd17966">
    <property type="entry name" value="DEADc_DDX5_DDX17"/>
    <property type="match status" value="1"/>
</dbReference>
<comment type="similarity">
    <text evidence="7">Belongs to the DEAD box helicase family.</text>
</comment>
<dbReference type="CDD" id="cd18787">
    <property type="entry name" value="SF2_C_DEAD"/>
    <property type="match status" value="1"/>
</dbReference>
<keyword evidence="13" id="KW-1185">Reference proteome</keyword>
<dbReference type="InterPro" id="IPR014014">
    <property type="entry name" value="RNA_helicase_DEAD_Q_motif"/>
</dbReference>
<comment type="caution">
    <text evidence="12">The sequence shown here is derived from an EMBL/GenBank/DDBJ whole genome shotgun (WGS) entry which is preliminary data.</text>
</comment>
<dbReference type="EMBL" id="JASJQH010000051">
    <property type="protein sequence ID" value="KAK9767840.1"/>
    <property type="molecule type" value="Genomic_DNA"/>
</dbReference>
<dbReference type="SMART" id="SM00487">
    <property type="entry name" value="DEXDc"/>
    <property type="match status" value="1"/>
</dbReference>
<dbReference type="PROSITE" id="PS51195">
    <property type="entry name" value="Q_MOTIF"/>
    <property type="match status" value="1"/>
</dbReference>
<dbReference type="PANTHER" id="PTHR47958">
    <property type="entry name" value="ATP-DEPENDENT RNA HELICASE DBP3"/>
    <property type="match status" value="1"/>
</dbReference>
<evidence type="ECO:0000256" key="1">
    <source>
        <dbReference type="ARBA" id="ARBA00012552"/>
    </source>
</evidence>
<evidence type="ECO:0000256" key="3">
    <source>
        <dbReference type="ARBA" id="ARBA00022801"/>
    </source>
</evidence>
<dbReference type="InterPro" id="IPR000629">
    <property type="entry name" value="RNA-helicase_DEAD-box_CS"/>
</dbReference>
<evidence type="ECO:0000256" key="5">
    <source>
        <dbReference type="ARBA" id="ARBA00022840"/>
    </source>
</evidence>
<reference evidence="12 13" key="1">
    <citation type="submission" date="2023-04" db="EMBL/GenBank/DDBJ databases">
        <title>Genome of Basidiobolus ranarum AG-B5.</title>
        <authorList>
            <person name="Stajich J.E."/>
            <person name="Carter-House D."/>
            <person name="Gryganskyi A."/>
        </authorList>
    </citation>
    <scope>NUCLEOTIDE SEQUENCE [LARGE SCALE GENOMIC DNA]</scope>
    <source>
        <strain evidence="12 13">AG-B5</strain>
    </source>
</reference>
<organism evidence="12 13">
    <name type="scientific">Basidiobolus ranarum</name>
    <dbReference type="NCBI Taxonomy" id="34480"/>
    <lineage>
        <taxon>Eukaryota</taxon>
        <taxon>Fungi</taxon>
        <taxon>Fungi incertae sedis</taxon>
        <taxon>Zoopagomycota</taxon>
        <taxon>Entomophthoromycotina</taxon>
        <taxon>Basidiobolomycetes</taxon>
        <taxon>Basidiobolales</taxon>
        <taxon>Basidiobolaceae</taxon>
        <taxon>Basidiobolus</taxon>
    </lineage>
</organism>
<dbReference type="PROSITE" id="PS51194">
    <property type="entry name" value="HELICASE_CTER"/>
    <property type="match status" value="1"/>
</dbReference>
<dbReference type="GO" id="GO:0003724">
    <property type="term" value="F:RNA helicase activity"/>
    <property type="evidence" value="ECO:0007669"/>
    <property type="project" value="UniProtKB-EC"/>
</dbReference>
<dbReference type="Pfam" id="PF00270">
    <property type="entry name" value="DEAD"/>
    <property type="match status" value="1"/>
</dbReference>
<evidence type="ECO:0000259" key="9">
    <source>
        <dbReference type="PROSITE" id="PS51192"/>
    </source>
</evidence>
<evidence type="ECO:0000256" key="7">
    <source>
        <dbReference type="RuleBase" id="RU000492"/>
    </source>
</evidence>
<proteinExistence type="inferred from homology"/>
<sequence>MSNYGSSYSHNSGSYGGGSGYSNGDSYSKPSYGSSYSRNSSSHYDRGSDRSYDDGSRRERKSYDSRDRDSHRGGSYGSQRGQGNGYGNSYGGGGGDRMSDVGQGLHKPQWNLDELPKFEKNFYVEHPSVTARTEEDVLEFRKKNDMNVFGNGIPKPITSFEEANFPAYVLNEIQKLGFPAPTGIQAQGWPMALSGRDVVGIAATGSGKTLAYCLPSIVHINAQPFLQPGDGPIVLILAPTRELAVQIQQECQKFGSSSRIKNTCVYGGVPRGPQIRDLSRGVEICIATPGRLIDMLEAKKTNLKRVTYLVLDEADRMLDMGFEPQIRKIVDQIRPDRQTLMWSATWPKEVQRLAMDYLNDYIQVNVGSLSLSASHNVSQVVEICTDQEKRGLVLRHLEKIMDGHENKTLIFTATKRTADEITRFLRQDGWPALAIHGDKAQAERDWVLNEFRTGKSPVMVATDVASRGIDVKDVKYVINYDFPNNVEDYVHRIGRTGRGGATGSSITFFTLDNAKQAKDLVGILQEAKQEVDPKLLEMARFGGGKGGNRRFGGGGGRGGRGGGRGGYGGGGYGGGGNRRW</sequence>
<dbReference type="Pfam" id="PF00271">
    <property type="entry name" value="Helicase_C"/>
    <property type="match status" value="1"/>
</dbReference>
<evidence type="ECO:0000256" key="6">
    <source>
        <dbReference type="PROSITE-ProRule" id="PRU00552"/>
    </source>
</evidence>
<keyword evidence="4 7" id="KW-0347">Helicase</keyword>
<gene>
    <name evidence="12" type="primary">DBP2_1</name>
    <name evidence="12" type="ORF">K7432_002023</name>
</gene>
<evidence type="ECO:0000256" key="8">
    <source>
        <dbReference type="SAM" id="MobiDB-lite"/>
    </source>
</evidence>